<name>A0ABS4GQE8_9BACL</name>
<dbReference type="EMBL" id="JAGGKT010000005">
    <property type="protein sequence ID" value="MBP1932095.1"/>
    <property type="molecule type" value="Genomic_DNA"/>
</dbReference>
<gene>
    <name evidence="1" type="ORF">J2Z37_002096</name>
</gene>
<keyword evidence="2" id="KW-1185">Reference proteome</keyword>
<organism evidence="1 2">
    <name type="scientific">Ammoniphilus resinae</name>
    <dbReference type="NCBI Taxonomy" id="861532"/>
    <lineage>
        <taxon>Bacteria</taxon>
        <taxon>Bacillati</taxon>
        <taxon>Bacillota</taxon>
        <taxon>Bacilli</taxon>
        <taxon>Bacillales</taxon>
        <taxon>Paenibacillaceae</taxon>
        <taxon>Aneurinibacillus group</taxon>
        <taxon>Ammoniphilus</taxon>
    </lineage>
</organism>
<dbReference type="Proteomes" id="UP001519343">
    <property type="component" value="Unassembled WGS sequence"/>
</dbReference>
<accession>A0ABS4GQE8</accession>
<sequence length="32" mass="3904">MVKFFIAFINSLDEAFRLKAEQSKRHRLNTYE</sequence>
<evidence type="ECO:0000313" key="1">
    <source>
        <dbReference type="EMBL" id="MBP1932095.1"/>
    </source>
</evidence>
<reference evidence="1 2" key="1">
    <citation type="submission" date="2021-03" db="EMBL/GenBank/DDBJ databases">
        <title>Genomic Encyclopedia of Type Strains, Phase IV (KMG-IV): sequencing the most valuable type-strain genomes for metagenomic binning, comparative biology and taxonomic classification.</title>
        <authorList>
            <person name="Goeker M."/>
        </authorList>
    </citation>
    <scope>NUCLEOTIDE SEQUENCE [LARGE SCALE GENOMIC DNA]</scope>
    <source>
        <strain evidence="1 2">DSM 24738</strain>
    </source>
</reference>
<protein>
    <submittedName>
        <fullName evidence="1">Uncharacterized protein</fullName>
    </submittedName>
</protein>
<comment type="caution">
    <text evidence="1">The sequence shown here is derived from an EMBL/GenBank/DDBJ whole genome shotgun (WGS) entry which is preliminary data.</text>
</comment>
<proteinExistence type="predicted"/>
<evidence type="ECO:0000313" key="2">
    <source>
        <dbReference type="Proteomes" id="UP001519343"/>
    </source>
</evidence>